<evidence type="ECO:0000313" key="3">
    <source>
        <dbReference type="Proteomes" id="UP001610446"/>
    </source>
</evidence>
<organism evidence="2 3">
    <name type="scientific">Aspergillus pseudoustus</name>
    <dbReference type="NCBI Taxonomy" id="1810923"/>
    <lineage>
        <taxon>Eukaryota</taxon>
        <taxon>Fungi</taxon>
        <taxon>Dikarya</taxon>
        <taxon>Ascomycota</taxon>
        <taxon>Pezizomycotina</taxon>
        <taxon>Eurotiomycetes</taxon>
        <taxon>Eurotiomycetidae</taxon>
        <taxon>Eurotiales</taxon>
        <taxon>Aspergillaceae</taxon>
        <taxon>Aspergillus</taxon>
        <taxon>Aspergillus subgen. Nidulantes</taxon>
    </lineage>
</organism>
<name>A0ABR4ID78_9EURO</name>
<accession>A0ABR4ID78</accession>
<protein>
    <submittedName>
        <fullName evidence="2">Uncharacterized protein</fullName>
    </submittedName>
</protein>
<evidence type="ECO:0000256" key="1">
    <source>
        <dbReference type="SAM" id="Phobius"/>
    </source>
</evidence>
<comment type="caution">
    <text evidence="2">The sequence shown here is derived from an EMBL/GenBank/DDBJ whole genome shotgun (WGS) entry which is preliminary data.</text>
</comment>
<reference evidence="2 3" key="1">
    <citation type="submission" date="2024-07" db="EMBL/GenBank/DDBJ databases">
        <title>Section-level genome sequencing and comparative genomics of Aspergillus sections Usti and Cavernicolus.</title>
        <authorList>
            <consortium name="Lawrence Berkeley National Laboratory"/>
            <person name="Nybo J.L."/>
            <person name="Vesth T.C."/>
            <person name="Theobald S."/>
            <person name="Frisvad J.C."/>
            <person name="Larsen T.O."/>
            <person name="Kjaerboelling I."/>
            <person name="Rothschild-Mancinelli K."/>
            <person name="Lyhne E.K."/>
            <person name="Kogle M.E."/>
            <person name="Barry K."/>
            <person name="Clum A."/>
            <person name="Na H."/>
            <person name="Ledsgaard L."/>
            <person name="Lin J."/>
            <person name="Lipzen A."/>
            <person name="Kuo A."/>
            <person name="Riley R."/>
            <person name="Mondo S."/>
            <person name="Labutti K."/>
            <person name="Haridas S."/>
            <person name="Pangalinan J."/>
            <person name="Salamov A.A."/>
            <person name="Simmons B.A."/>
            <person name="Magnuson J.K."/>
            <person name="Chen J."/>
            <person name="Drula E."/>
            <person name="Henrissat B."/>
            <person name="Wiebenga A."/>
            <person name="Lubbers R.J."/>
            <person name="Gomes A.C."/>
            <person name="Makela M.R."/>
            <person name="Stajich J."/>
            <person name="Grigoriev I.V."/>
            <person name="Mortensen U.H."/>
            <person name="De Vries R.P."/>
            <person name="Baker S.E."/>
            <person name="Andersen M.R."/>
        </authorList>
    </citation>
    <scope>NUCLEOTIDE SEQUENCE [LARGE SCALE GENOMIC DNA]</scope>
    <source>
        <strain evidence="2 3">CBS 123904</strain>
    </source>
</reference>
<evidence type="ECO:0000313" key="2">
    <source>
        <dbReference type="EMBL" id="KAL2825239.1"/>
    </source>
</evidence>
<gene>
    <name evidence="2" type="ORF">BJY01DRAFT_230260</name>
</gene>
<keyword evidence="1" id="KW-1133">Transmembrane helix</keyword>
<feature type="transmembrane region" description="Helical" evidence="1">
    <location>
        <begin position="6"/>
        <end position="29"/>
    </location>
</feature>
<feature type="non-terminal residue" evidence="2">
    <location>
        <position position="65"/>
    </location>
</feature>
<keyword evidence="1" id="KW-0472">Membrane</keyword>
<keyword evidence="1" id="KW-0812">Transmembrane</keyword>
<dbReference type="Proteomes" id="UP001610446">
    <property type="component" value="Unassembled WGS sequence"/>
</dbReference>
<dbReference type="EMBL" id="JBFXLU010000505">
    <property type="protein sequence ID" value="KAL2825239.1"/>
    <property type="molecule type" value="Genomic_DNA"/>
</dbReference>
<sequence length="65" mass="7261">MPKNPGIISVQGLTALSYGTYPATLLLLLRTTIRVQRYPRLSNSNTLILSSILSRMPTPFTWNVI</sequence>
<keyword evidence="3" id="KW-1185">Reference proteome</keyword>
<proteinExistence type="predicted"/>